<proteinExistence type="predicted"/>
<gene>
    <name evidence="1" type="ORF">FRZ40_31940</name>
</gene>
<evidence type="ECO:0000313" key="1">
    <source>
        <dbReference type="EMBL" id="TXC79053.1"/>
    </source>
</evidence>
<protein>
    <submittedName>
        <fullName evidence="1">Uncharacterized protein</fullName>
    </submittedName>
</protein>
<organism evidence="1 2">
    <name type="scientific">Paraburkholderia azotifigens</name>
    <dbReference type="NCBI Taxonomy" id="2057004"/>
    <lineage>
        <taxon>Bacteria</taxon>
        <taxon>Pseudomonadati</taxon>
        <taxon>Pseudomonadota</taxon>
        <taxon>Betaproteobacteria</taxon>
        <taxon>Burkholderiales</taxon>
        <taxon>Burkholderiaceae</taxon>
        <taxon>Paraburkholderia</taxon>
    </lineage>
</organism>
<accession>A0A5C6V059</accession>
<reference evidence="1 2" key="1">
    <citation type="journal article" date="2018" name="Int. J. Syst. Evol. Microbiol.">
        <title>Paraburkholderia azotifigens sp. nov., a nitrogen-fixing bacterium isolated from paddy soil.</title>
        <authorList>
            <person name="Choi G.M."/>
            <person name="Im W.T."/>
        </authorList>
    </citation>
    <scope>NUCLEOTIDE SEQUENCE [LARGE SCALE GENOMIC DNA]</scope>
    <source>
        <strain evidence="1 2">NF 2-5-3</strain>
    </source>
</reference>
<dbReference type="AlphaFoldDB" id="A0A5C6V059"/>
<name>A0A5C6V059_9BURK</name>
<evidence type="ECO:0000313" key="2">
    <source>
        <dbReference type="Proteomes" id="UP000321776"/>
    </source>
</evidence>
<dbReference type="EMBL" id="VOQS01000005">
    <property type="protein sequence ID" value="TXC79053.1"/>
    <property type="molecule type" value="Genomic_DNA"/>
</dbReference>
<comment type="caution">
    <text evidence="1">The sequence shown here is derived from an EMBL/GenBank/DDBJ whole genome shotgun (WGS) entry which is preliminary data.</text>
</comment>
<sequence length="74" mass="9229">MGTNTMIEQDIMHVEQVLRAFVFRWTPDATILAYWRNRLYTLFQSPHLNDYQRHWVQELIHELHEFERRKFARP</sequence>
<dbReference type="Proteomes" id="UP000321776">
    <property type="component" value="Unassembled WGS sequence"/>
</dbReference>